<keyword evidence="2" id="KW-0539">Nucleus</keyword>
<sequence length="104" mass="10968">MDKASILGDTIESVKKLRKRVQDFEAVDRGGLKTTRFSAAEGGGGGGGGGASDALVEIECQHREGLLLDVMKRLRELGVEVTTVQSCLNGGMCTAEMRAKAKAK</sequence>
<organism evidence="4 5">
    <name type="scientific">Centaurea solstitialis</name>
    <name type="common">yellow star-thistle</name>
    <dbReference type="NCBI Taxonomy" id="347529"/>
    <lineage>
        <taxon>Eukaryota</taxon>
        <taxon>Viridiplantae</taxon>
        <taxon>Streptophyta</taxon>
        <taxon>Embryophyta</taxon>
        <taxon>Tracheophyta</taxon>
        <taxon>Spermatophyta</taxon>
        <taxon>Magnoliopsida</taxon>
        <taxon>eudicotyledons</taxon>
        <taxon>Gunneridae</taxon>
        <taxon>Pentapetalae</taxon>
        <taxon>asterids</taxon>
        <taxon>campanulids</taxon>
        <taxon>Asterales</taxon>
        <taxon>Asteraceae</taxon>
        <taxon>Carduoideae</taxon>
        <taxon>Cardueae</taxon>
        <taxon>Centaureinae</taxon>
        <taxon>Centaurea</taxon>
    </lineage>
</organism>
<keyword evidence="5" id="KW-1185">Reference proteome</keyword>
<dbReference type="InterPro" id="IPR054502">
    <property type="entry name" value="bHLH-TF_ACT-like_plant"/>
</dbReference>
<comment type="subcellular location">
    <subcellularLocation>
        <location evidence="1">Nucleus</location>
    </subcellularLocation>
</comment>
<reference evidence="4" key="1">
    <citation type="submission" date="2023-03" db="EMBL/GenBank/DDBJ databases">
        <title>Chromosome-scale reference genome and RAD-based genetic map of yellow starthistle (Centaurea solstitialis) reveal putative structural variation and QTLs associated with invader traits.</title>
        <authorList>
            <person name="Reatini B."/>
            <person name="Cang F.A."/>
            <person name="Jiang Q."/>
            <person name="Mckibben M.T.W."/>
            <person name="Barker M.S."/>
            <person name="Rieseberg L.H."/>
            <person name="Dlugosch K.M."/>
        </authorList>
    </citation>
    <scope>NUCLEOTIDE SEQUENCE</scope>
    <source>
        <strain evidence="4">CAN-66</strain>
        <tissue evidence="4">Leaf</tissue>
    </source>
</reference>
<evidence type="ECO:0000313" key="4">
    <source>
        <dbReference type="EMBL" id="KAJ9543213.1"/>
    </source>
</evidence>
<evidence type="ECO:0000256" key="2">
    <source>
        <dbReference type="ARBA" id="ARBA00023242"/>
    </source>
</evidence>
<dbReference type="GO" id="GO:0005634">
    <property type="term" value="C:nucleus"/>
    <property type="evidence" value="ECO:0007669"/>
    <property type="project" value="UniProtKB-SubCell"/>
</dbReference>
<name>A0AA38SQN5_9ASTR</name>
<proteinExistence type="predicted"/>
<dbReference type="AlphaFoldDB" id="A0AA38SQN5"/>
<dbReference type="PANTHER" id="PTHR46266:SF4">
    <property type="entry name" value="TRANSCRIPTION FACTOR TT8"/>
    <property type="match status" value="1"/>
</dbReference>
<feature type="domain" description="Plant bHLH transcription factor ACT-like" evidence="3">
    <location>
        <begin position="53"/>
        <end position="100"/>
    </location>
</feature>
<comment type="caution">
    <text evidence="4">The sequence shown here is derived from an EMBL/GenBank/DDBJ whole genome shotgun (WGS) entry which is preliminary data.</text>
</comment>
<dbReference type="PANTHER" id="PTHR46266">
    <property type="entry name" value="TRANSCRIPTION FACTOR TT8"/>
    <property type="match status" value="1"/>
</dbReference>
<feature type="non-terminal residue" evidence="4">
    <location>
        <position position="1"/>
    </location>
</feature>
<dbReference type="EMBL" id="JARYMX010000006">
    <property type="protein sequence ID" value="KAJ9543213.1"/>
    <property type="molecule type" value="Genomic_DNA"/>
</dbReference>
<evidence type="ECO:0000256" key="1">
    <source>
        <dbReference type="ARBA" id="ARBA00004123"/>
    </source>
</evidence>
<gene>
    <name evidence="4" type="ORF">OSB04_022920</name>
</gene>
<evidence type="ECO:0000313" key="5">
    <source>
        <dbReference type="Proteomes" id="UP001172457"/>
    </source>
</evidence>
<protein>
    <recommendedName>
        <fullName evidence="3">Plant bHLH transcription factor ACT-like domain-containing protein</fullName>
    </recommendedName>
</protein>
<evidence type="ECO:0000259" key="3">
    <source>
        <dbReference type="Pfam" id="PF22754"/>
    </source>
</evidence>
<dbReference type="Proteomes" id="UP001172457">
    <property type="component" value="Chromosome 6"/>
</dbReference>
<dbReference type="GO" id="GO:0080090">
    <property type="term" value="P:regulation of primary metabolic process"/>
    <property type="evidence" value="ECO:0007669"/>
    <property type="project" value="UniProtKB-ARBA"/>
</dbReference>
<accession>A0AA38SQN5</accession>
<dbReference type="Pfam" id="PF22754">
    <property type="entry name" value="bHLH-TF_ACT-like_plant"/>
    <property type="match status" value="1"/>
</dbReference>